<feature type="domain" description="UvrD-like helicase ATP-binding" evidence="6">
    <location>
        <begin position="1"/>
        <end position="270"/>
    </location>
</feature>
<protein>
    <recommendedName>
        <fullName evidence="6">UvrD-like helicase ATP-binding domain-containing protein</fullName>
    </recommendedName>
</protein>
<evidence type="ECO:0000256" key="3">
    <source>
        <dbReference type="ARBA" id="ARBA00022806"/>
    </source>
</evidence>
<sequence length="468" mass="54656">MQLTKEQQIIVNSPLKDITVNSGPGMGKTTLLLEITKKEQNKKHLILCFNSSVKQEIQEKISKNNIKNAEVMTFHSLAFSFFKEENHIENFRNRNFNINLNYFSIYSILYKLGLVENLEDEFIPQILDFFHKYTQSKKRIIDIISKESVLYPIISKVMNYLIKNKDAPMFHELYIKIFQLMNPKVSYDVILIDEFQDVTPCYLSIIESISEGKKVVKVGDNLQKIYGYNGAIGISSFNYSLTESFRVGKENMDFCNQLVQKILDTNIYDVKGSNPNQKIVKEQKRKVVKIYRTNKNMLQEIIETAKQEKICAFSQSIFDLFQLFLELLKIEKHPVIYQGITIFSMLQLKKILKITEDSHLKLFFALAKKYKTALEENIKNVLNFSVPETVTDDYDVKFITSHRCKGMEFKHVELANDFIPFDKIQKDFLEKGDVTKLDELYILYVALTRSFGTLKLNFDLEKYKDSIC</sequence>
<proteinExistence type="predicted"/>
<keyword evidence="4 5" id="KW-0067">ATP-binding</keyword>
<keyword evidence="1 5" id="KW-0547">Nucleotide-binding</keyword>
<evidence type="ECO:0000256" key="1">
    <source>
        <dbReference type="ARBA" id="ARBA00022741"/>
    </source>
</evidence>
<dbReference type="GO" id="GO:0016787">
    <property type="term" value="F:hydrolase activity"/>
    <property type="evidence" value="ECO:0007669"/>
    <property type="project" value="UniProtKB-UniRule"/>
</dbReference>
<gene>
    <name evidence="7" type="ORF">A2J07_00185</name>
</gene>
<evidence type="ECO:0000256" key="2">
    <source>
        <dbReference type="ARBA" id="ARBA00022801"/>
    </source>
</evidence>
<evidence type="ECO:0000256" key="4">
    <source>
        <dbReference type="ARBA" id="ARBA00022840"/>
    </source>
</evidence>
<evidence type="ECO:0000313" key="8">
    <source>
        <dbReference type="Proteomes" id="UP000075816"/>
    </source>
</evidence>
<dbReference type="InterPro" id="IPR027417">
    <property type="entry name" value="P-loop_NTPase"/>
</dbReference>
<evidence type="ECO:0000256" key="5">
    <source>
        <dbReference type="PROSITE-ProRule" id="PRU00560"/>
    </source>
</evidence>
<dbReference type="SUPFAM" id="SSF52540">
    <property type="entry name" value="P-loop containing nucleoside triphosphate hydrolases"/>
    <property type="match status" value="1"/>
</dbReference>
<dbReference type="PROSITE" id="PS51198">
    <property type="entry name" value="UVRD_HELICASE_ATP_BIND"/>
    <property type="match status" value="1"/>
</dbReference>
<accession>A0A162J5R1</accession>
<dbReference type="Gene3D" id="3.40.50.300">
    <property type="entry name" value="P-loop containing nucleotide triphosphate hydrolases"/>
    <property type="match status" value="2"/>
</dbReference>
<reference evidence="7 8" key="1">
    <citation type="submission" date="2016-03" db="EMBL/GenBank/DDBJ databases">
        <title>Comparative genomics of human isolates of Fusobacterium necrophorum.</title>
        <authorList>
            <person name="Jensen A."/>
            <person name="Bank S."/>
            <person name="Andersen P.S."/>
            <person name="Kristensen L.H."/>
            <person name="Prag J."/>
        </authorList>
    </citation>
    <scope>NUCLEOTIDE SEQUENCE [LARGE SCALE GENOMIC DNA]</scope>
    <source>
        <strain evidence="7 8">LS_1264</strain>
    </source>
</reference>
<dbReference type="RefSeq" id="WP_062680624.1">
    <property type="nucleotide sequence ID" value="NZ_LVEA01000001.1"/>
</dbReference>
<dbReference type="Pfam" id="PF00580">
    <property type="entry name" value="UvrD-helicase"/>
    <property type="match status" value="1"/>
</dbReference>
<dbReference type="EMBL" id="LVEA01000001">
    <property type="protein sequence ID" value="KYL05185.1"/>
    <property type="molecule type" value="Genomic_DNA"/>
</dbReference>
<dbReference type="PANTHER" id="PTHR11070">
    <property type="entry name" value="UVRD / RECB / PCRA DNA HELICASE FAMILY MEMBER"/>
    <property type="match status" value="1"/>
</dbReference>
<name>A0A162J5R1_9FUSO</name>
<evidence type="ECO:0000313" key="7">
    <source>
        <dbReference type="EMBL" id="KYL05185.1"/>
    </source>
</evidence>
<evidence type="ECO:0000259" key="6">
    <source>
        <dbReference type="PROSITE" id="PS51198"/>
    </source>
</evidence>
<dbReference type="GO" id="GO:0031297">
    <property type="term" value="P:replication fork processing"/>
    <property type="evidence" value="ECO:0007669"/>
    <property type="project" value="TreeGrafter"/>
</dbReference>
<keyword evidence="2 5" id="KW-0378">Hydrolase</keyword>
<keyword evidence="3 5" id="KW-0347">Helicase</keyword>
<dbReference type="GO" id="GO:0000724">
    <property type="term" value="P:double-strand break repair via homologous recombination"/>
    <property type="evidence" value="ECO:0007669"/>
    <property type="project" value="TreeGrafter"/>
</dbReference>
<dbReference type="GO" id="GO:0003677">
    <property type="term" value="F:DNA binding"/>
    <property type="evidence" value="ECO:0007669"/>
    <property type="project" value="InterPro"/>
</dbReference>
<dbReference type="GO" id="GO:0005524">
    <property type="term" value="F:ATP binding"/>
    <property type="evidence" value="ECO:0007669"/>
    <property type="project" value="UniProtKB-UniRule"/>
</dbReference>
<dbReference type="PANTHER" id="PTHR11070:SF30">
    <property type="entry name" value="F-BOX DNA HELICASE 1"/>
    <property type="match status" value="1"/>
</dbReference>
<feature type="binding site" evidence="5">
    <location>
        <begin position="22"/>
        <end position="29"/>
    </location>
    <ligand>
        <name>ATP</name>
        <dbReference type="ChEBI" id="CHEBI:30616"/>
    </ligand>
</feature>
<dbReference type="AlphaFoldDB" id="A0A162J5R1"/>
<dbReference type="GO" id="GO:0043138">
    <property type="term" value="F:3'-5' DNA helicase activity"/>
    <property type="evidence" value="ECO:0007669"/>
    <property type="project" value="TreeGrafter"/>
</dbReference>
<organism evidence="7 8">
    <name type="scientific">Fusobacterium necrophorum subsp. funduliforme</name>
    <dbReference type="NCBI Taxonomy" id="143387"/>
    <lineage>
        <taxon>Bacteria</taxon>
        <taxon>Fusobacteriati</taxon>
        <taxon>Fusobacteriota</taxon>
        <taxon>Fusobacteriia</taxon>
        <taxon>Fusobacteriales</taxon>
        <taxon>Fusobacteriaceae</taxon>
        <taxon>Fusobacterium</taxon>
    </lineage>
</organism>
<dbReference type="InterPro" id="IPR014016">
    <property type="entry name" value="UvrD-like_ATP-bd"/>
</dbReference>
<dbReference type="Proteomes" id="UP000075816">
    <property type="component" value="Unassembled WGS sequence"/>
</dbReference>
<dbReference type="InterPro" id="IPR000212">
    <property type="entry name" value="DNA_helicase_UvrD/REP"/>
</dbReference>
<comment type="caution">
    <text evidence="7">The sequence shown here is derived from an EMBL/GenBank/DDBJ whole genome shotgun (WGS) entry which is preliminary data.</text>
</comment>